<feature type="signal peptide" evidence="1">
    <location>
        <begin position="1"/>
        <end position="36"/>
    </location>
</feature>
<evidence type="ECO:0000256" key="1">
    <source>
        <dbReference type="SAM" id="SignalP"/>
    </source>
</evidence>
<reference evidence="3" key="1">
    <citation type="journal article" date="2019" name="Int. J. Syst. Evol. Microbiol.">
        <title>The Global Catalogue of Microorganisms (GCM) 10K type strain sequencing project: providing services to taxonomists for standard genome sequencing and annotation.</title>
        <authorList>
            <consortium name="The Broad Institute Genomics Platform"/>
            <consortium name="The Broad Institute Genome Sequencing Center for Infectious Disease"/>
            <person name="Wu L."/>
            <person name="Ma J."/>
        </authorList>
    </citation>
    <scope>NUCLEOTIDE SEQUENCE [LARGE SCALE GENOMIC DNA]</scope>
    <source>
        <strain evidence="3">JCM 4087</strain>
    </source>
</reference>
<dbReference type="Proteomes" id="UP001596091">
    <property type="component" value="Unassembled WGS sequence"/>
</dbReference>
<name>A0ABW1ELN5_9BACT</name>
<comment type="caution">
    <text evidence="2">The sequence shown here is derived from an EMBL/GenBank/DDBJ whole genome shotgun (WGS) entry which is preliminary data.</text>
</comment>
<dbReference type="InterPro" id="IPR038765">
    <property type="entry name" value="Papain-like_cys_pep_sf"/>
</dbReference>
<evidence type="ECO:0008006" key="4">
    <source>
        <dbReference type="Google" id="ProtNLM"/>
    </source>
</evidence>
<feature type="chain" id="PRO_5047265059" description="Calpain catalytic domain-containing protein" evidence="1">
    <location>
        <begin position="37"/>
        <end position="351"/>
    </location>
</feature>
<evidence type="ECO:0000313" key="2">
    <source>
        <dbReference type="EMBL" id="MFC5865211.1"/>
    </source>
</evidence>
<sequence length="351" mass="37725">MRQPSLSVSGPISQIACFLFAFFLASITVVSSAAQADTSLYGPSGVSPTAVRQGTLGSCFFHASLAAVARSNPDAIRRAISGDFQRGFQVHFVDGPQELVYRSDVEYARSHNYDRSEGVWVTVLMRGYAQRELRHSMIEAVQHSTSIPSFAKPVALSMLQQSGPLLLAYDRAVRSVVGQNGQIDLASFDANLTREIHALGIPAAQAQVIGGLLDRGGLYNAIEATVQKNGEVFGAYRGLGQGGIPISVLQALLGSANSSAVTDYNLMHILQAVHTNRAAAVAGTRASSSFNGSDWFVASHAYTVLDYDFSRGAIELRNPWAFRPGPDGVFWLPLSSFRSAFDFVSYHDAAN</sequence>
<protein>
    <recommendedName>
        <fullName evidence="4">Calpain catalytic domain-containing protein</fullName>
    </recommendedName>
</protein>
<keyword evidence="3" id="KW-1185">Reference proteome</keyword>
<accession>A0ABW1ELN5</accession>
<organism evidence="2 3">
    <name type="scientific">Acidicapsa dinghuensis</name>
    <dbReference type="NCBI Taxonomy" id="2218256"/>
    <lineage>
        <taxon>Bacteria</taxon>
        <taxon>Pseudomonadati</taxon>
        <taxon>Acidobacteriota</taxon>
        <taxon>Terriglobia</taxon>
        <taxon>Terriglobales</taxon>
        <taxon>Acidobacteriaceae</taxon>
        <taxon>Acidicapsa</taxon>
    </lineage>
</organism>
<dbReference type="SUPFAM" id="SSF54001">
    <property type="entry name" value="Cysteine proteinases"/>
    <property type="match status" value="2"/>
</dbReference>
<keyword evidence="1" id="KW-0732">Signal</keyword>
<dbReference type="EMBL" id="JBHSPH010000017">
    <property type="protein sequence ID" value="MFC5865211.1"/>
    <property type="molecule type" value="Genomic_DNA"/>
</dbReference>
<proteinExistence type="predicted"/>
<dbReference type="RefSeq" id="WP_263342579.1">
    <property type="nucleotide sequence ID" value="NZ_JAGSYH010000013.1"/>
</dbReference>
<evidence type="ECO:0000313" key="3">
    <source>
        <dbReference type="Proteomes" id="UP001596091"/>
    </source>
</evidence>
<gene>
    <name evidence="2" type="ORF">ACFPT7_23095</name>
</gene>